<dbReference type="Pfam" id="PF02518">
    <property type="entry name" value="HATPase_c"/>
    <property type="match status" value="1"/>
</dbReference>
<dbReference type="Gene3D" id="1.10.287.130">
    <property type="match status" value="1"/>
</dbReference>
<dbReference type="InterPro" id="IPR000014">
    <property type="entry name" value="PAS"/>
</dbReference>
<dbReference type="NCBIfam" id="TIGR00229">
    <property type="entry name" value="sensory_box"/>
    <property type="match status" value="1"/>
</dbReference>
<dbReference type="SMART" id="SM00387">
    <property type="entry name" value="HATPase_c"/>
    <property type="match status" value="1"/>
</dbReference>
<evidence type="ECO:0000256" key="2">
    <source>
        <dbReference type="ARBA" id="ARBA00004651"/>
    </source>
</evidence>
<dbReference type="Pfam" id="PF00512">
    <property type="entry name" value="HisKA"/>
    <property type="match status" value="1"/>
</dbReference>
<feature type="domain" description="PAS" evidence="15">
    <location>
        <begin position="457"/>
        <end position="489"/>
    </location>
</feature>
<dbReference type="GO" id="GO:0000155">
    <property type="term" value="F:phosphorelay sensor kinase activity"/>
    <property type="evidence" value="ECO:0007669"/>
    <property type="project" value="InterPro"/>
</dbReference>
<comment type="caution">
    <text evidence="17">The sequence shown here is derived from an EMBL/GenBank/DDBJ whole genome shotgun (WGS) entry which is preliminary data.</text>
</comment>
<dbReference type="SMART" id="SM00388">
    <property type="entry name" value="HisKA"/>
    <property type="match status" value="1"/>
</dbReference>
<dbReference type="InterPro" id="IPR035965">
    <property type="entry name" value="PAS-like_dom_sf"/>
</dbReference>
<dbReference type="PANTHER" id="PTHR43065">
    <property type="entry name" value="SENSOR HISTIDINE KINASE"/>
    <property type="match status" value="1"/>
</dbReference>
<dbReference type="InterPro" id="IPR048760">
    <property type="entry name" value="VP0354-like_sensor_dom"/>
</dbReference>
<keyword evidence="4" id="KW-1003">Cell membrane</keyword>
<dbReference type="Pfam" id="PF21623">
    <property type="entry name" value="HK_sensor_dom_bact"/>
    <property type="match status" value="1"/>
</dbReference>
<dbReference type="PANTHER" id="PTHR43065:SF10">
    <property type="entry name" value="PEROXIDE STRESS-ACTIVATED HISTIDINE KINASE MAK3"/>
    <property type="match status" value="1"/>
</dbReference>
<keyword evidence="6" id="KW-0808">Transferase</keyword>
<evidence type="ECO:0000313" key="17">
    <source>
        <dbReference type="EMBL" id="PCI29071.1"/>
    </source>
</evidence>
<keyword evidence="12" id="KW-0902">Two-component regulatory system</keyword>
<dbReference type="Gene3D" id="3.30.565.10">
    <property type="entry name" value="Histidine kinase-like ATPase, C-terminal domain"/>
    <property type="match status" value="1"/>
</dbReference>
<dbReference type="EMBL" id="NVSR01000020">
    <property type="protein sequence ID" value="PCI29071.1"/>
    <property type="molecule type" value="Genomic_DNA"/>
</dbReference>
<dbReference type="CDD" id="cd00082">
    <property type="entry name" value="HisKA"/>
    <property type="match status" value="1"/>
</dbReference>
<accession>A0A2A4T6X2</accession>
<dbReference type="SUPFAM" id="SSF103190">
    <property type="entry name" value="Sensory domain-like"/>
    <property type="match status" value="2"/>
</dbReference>
<dbReference type="SUPFAM" id="SSF47384">
    <property type="entry name" value="Homodimeric domain of signal transducing histidine kinase"/>
    <property type="match status" value="1"/>
</dbReference>
<dbReference type="Gene3D" id="3.30.450.20">
    <property type="entry name" value="PAS domain"/>
    <property type="match status" value="3"/>
</dbReference>
<evidence type="ECO:0000256" key="6">
    <source>
        <dbReference type="ARBA" id="ARBA00022679"/>
    </source>
</evidence>
<keyword evidence="8" id="KW-0547">Nucleotide-binding</keyword>
<proteinExistence type="predicted"/>
<dbReference type="SMART" id="SM00086">
    <property type="entry name" value="PAC"/>
    <property type="match status" value="1"/>
</dbReference>
<feature type="domain" description="PAC" evidence="16">
    <location>
        <begin position="507"/>
        <end position="559"/>
    </location>
</feature>
<comment type="subcellular location">
    <subcellularLocation>
        <location evidence="2">Cell membrane</location>
        <topology evidence="2">Multi-pass membrane protein</topology>
    </subcellularLocation>
</comment>
<evidence type="ECO:0000256" key="7">
    <source>
        <dbReference type="ARBA" id="ARBA00022692"/>
    </source>
</evidence>
<dbReference type="GO" id="GO:0005524">
    <property type="term" value="F:ATP binding"/>
    <property type="evidence" value="ECO:0007669"/>
    <property type="project" value="UniProtKB-KW"/>
</dbReference>
<gene>
    <name evidence="17" type="ORF">COB67_04845</name>
</gene>
<evidence type="ECO:0000256" key="11">
    <source>
        <dbReference type="ARBA" id="ARBA00022989"/>
    </source>
</evidence>
<dbReference type="AlphaFoldDB" id="A0A2A4T6X2"/>
<keyword evidence="5" id="KW-0597">Phosphoprotein</keyword>
<feature type="transmembrane region" description="Helical" evidence="13">
    <location>
        <begin position="38"/>
        <end position="64"/>
    </location>
</feature>
<keyword evidence="11 13" id="KW-1133">Transmembrane helix</keyword>
<keyword evidence="13" id="KW-0472">Membrane</keyword>
<dbReference type="InterPro" id="IPR005467">
    <property type="entry name" value="His_kinase_dom"/>
</dbReference>
<dbReference type="PROSITE" id="PS50109">
    <property type="entry name" value="HIS_KIN"/>
    <property type="match status" value="1"/>
</dbReference>
<evidence type="ECO:0000256" key="13">
    <source>
        <dbReference type="SAM" id="Phobius"/>
    </source>
</evidence>
<keyword evidence="7 13" id="KW-0812">Transmembrane</keyword>
<dbReference type="PROSITE" id="PS50113">
    <property type="entry name" value="PAC"/>
    <property type="match status" value="1"/>
</dbReference>
<evidence type="ECO:0000256" key="3">
    <source>
        <dbReference type="ARBA" id="ARBA00012438"/>
    </source>
</evidence>
<dbReference type="Pfam" id="PF13426">
    <property type="entry name" value="PAS_9"/>
    <property type="match status" value="1"/>
</dbReference>
<protein>
    <recommendedName>
        <fullName evidence="3">histidine kinase</fullName>
        <ecNumber evidence="3">2.7.13.3</ecNumber>
    </recommendedName>
</protein>
<dbReference type="EC" id="2.7.13.3" evidence="3"/>
<keyword evidence="9" id="KW-0418">Kinase</keyword>
<organism evidence="17 18">
    <name type="scientific">SAR324 cluster bacterium</name>
    <dbReference type="NCBI Taxonomy" id="2024889"/>
    <lineage>
        <taxon>Bacteria</taxon>
        <taxon>Deltaproteobacteria</taxon>
        <taxon>SAR324 cluster</taxon>
    </lineage>
</organism>
<dbReference type="SUPFAM" id="SSF55874">
    <property type="entry name" value="ATPase domain of HSP90 chaperone/DNA topoisomerase II/histidine kinase"/>
    <property type="match status" value="1"/>
</dbReference>
<name>A0A2A4T6X2_9DELT</name>
<dbReference type="CDD" id="cd00130">
    <property type="entry name" value="PAS"/>
    <property type="match status" value="1"/>
</dbReference>
<reference evidence="18" key="1">
    <citation type="submission" date="2017-08" db="EMBL/GenBank/DDBJ databases">
        <title>A dynamic microbial community with high functional redundancy inhabits the cold, oxic subseafloor aquifer.</title>
        <authorList>
            <person name="Tully B.J."/>
            <person name="Wheat C.G."/>
            <person name="Glazer B.T."/>
            <person name="Huber J.A."/>
        </authorList>
    </citation>
    <scope>NUCLEOTIDE SEQUENCE [LARGE SCALE GENOMIC DNA]</scope>
</reference>
<feature type="domain" description="Histidine kinase" evidence="14">
    <location>
        <begin position="568"/>
        <end position="776"/>
    </location>
</feature>
<dbReference type="InterPro" id="IPR000700">
    <property type="entry name" value="PAS-assoc_C"/>
</dbReference>
<evidence type="ECO:0000259" key="15">
    <source>
        <dbReference type="PROSITE" id="PS50112"/>
    </source>
</evidence>
<dbReference type="PROSITE" id="PS50112">
    <property type="entry name" value="PAS"/>
    <property type="match status" value="1"/>
</dbReference>
<evidence type="ECO:0000256" key="8">
    <source>
        <dbReference type="ARBA" id="ARBA00022741"/>
    </source>
</evidence>
<evidence type="ECO:0000259" key="14">
    <source>
        <dbReference type="PROSITE" id="PS50109"/>
    </source>
</evidence>
<dbReference type="InterPro" id="IPR003661">
    <property type="entry name" value="HisK_dim/P_dom"/>
</dbReference>
<sequence>MGRSATPILNSRLPQADRYLLQLSPSPISENSRLKFIVIFRFFLIFFVPLWLLGGGTLSLFYYVEVKSRVASLEQNERHLLALQKKIVSDDFQLLLADLRFLAEQNELQQFLNGQLKAKKMIGLEYQSFSNKQRIYDQIRYIDGSGREVVRVNKRGHESEIVPYSRLQFKGDRYYFQKTNELFRGDVFVSPFDLNMENGVLEYPPKPTIRFGTPVYDYNNQKQGIIVFNYLGEALLQKLRREVKNYPGEIMLLNSQGYWLLSSSEDEEWGFMFSDERKNFTFKNAYPAVWQEISKNLEGQLVTERGMFTYSTVFPELEVLKSLSDMKNDEESAVYTSQGSQNYWKIVSFIPQNILQVETNPLLEFFLKTFFFLSLLLLLISLLPTFVNIKRFQAEQALKAVNDGLEYRVNQRTQELRSTNHQLRKEIVERKFAEEEVIKTLKELSDMKFALDEAAIVVITDPQGILTYVNDKYCEITKYSRKELLGTSLSVINSADFAQEVASGKIWRGTFKNKNRDGIYYWVDTTVVPFMDESNQPLQYVVIHSDLTEIKRAESLLQQDMLENFASGLAHEIGNPLGAMRMKAQTMQEDLDEDSELWDDLDDMVAEIDRLNNIVRKFNALGRPSPPNFSNHNPRDLFIGLLPLIESEVKQKEIQLATHFEDEIGDMWADSQQIQQVLLNLVVNSFQAMPSGGNLTLRVRAIEKEQVEFVVQDSGMGISKDYLERIFEPFFTTKANGSGFGLSLANSTVKQNGGVIKVESQLGAGAAFSLTFPLSQELD</sequence>
<dbReference type="InterPro" id="IPR029151">
    <property type="entry name" value="Sensor-like_sf"/>
</dbReference>
<keyword evidence="10" id="KW-0067">ATP-binding</keyword>
<dbReference type="InterPro" id="IPR001610">
    <property type="entry name" value="PAC"/>
</dbReference>
<evidence type="ECO:0000256" key="4">
    <source>
        <dbReference type="ARBA" id="ARBA00022475"/>
    </source>
</evidence>
<evidence type="ECO:0000256" key="9">
    <source>
        <dbReference type="ARBA" id="ARBA00022777"/>
    </source>
</evidence>
<evidence type="ECO:0000256" key="5">
    <source>
        <dbReference type="ARBA" id="ARBA00022553"/>
    </source>
</evidence>
<dbReference type="Proteomes" id="UP000218113">
    <property type="component" value="Unassembled WGS sequence"/>
</dbReference>
<dbReference type="InterPro" id="IPR036097">
    <property type="entry name" value="HisK_dim/P_sf"/>
</dbReference>
<evidence type="ECO:0000313" key="18">
    <source>
        <dbReference type="Proteomes" id="UP000218113"/>
    </source>
</evidence>
<evidence type="ECO:0000256" key="1">
    <source>
        <dbReference type="ARBA" id="ARBA00000085"/>
    </source>
</evidence>
<evidence type="ECO:0000256" key="12">
    <source>
        <dbReference type="ARBA" id="ARBA00023012"/>
    </source>
</evidence>
<comment type="catalytic activity">
    <reaction evidence="1">
        <text>ATP + protein L-histidine = ADP + protein N-phospho-L-histidine.</text>
        <dbReference type="EC" id="2.7.13.3"/>
    </reaction>
</comment>
<dbReference type="PRINTS" id="PR00344">
    <property type="entry name" value="BCTRLSENSOR"/>
</dbReference>
<dbReference type="SUPFAM" id="SSF55785">
    <property type="entry name" value="PYP-like sensor domain (PAS domain)"/>
    <property type="match status" value="1"/>
</dbReference>
<dbReference type="InterPro" id="IPR036890">
    <property type="entry name" value="HATPase_C_sf"/>
</dbReference>
<dbReference type="InterPro" id="IPR004358">
    <property type="entry name" value="Sig_transdc_His_kin-like_C"/>
</dbReference>
<evidence type="ECO:0000259" key="16">
    <source>
        <dbReference type="PROSITE" id="PS50113"/>
    </source>
</evidence>
<dbReference type="InterPro" id="IPR003594">
    <property type="entry name" value="HATPase_dom"/>
</dbReference>
<evidence type="ECO:0000256" key="10">
    <source>
        <dbReference type="ARBA" id="ARBA00022840"/>
    </source>
</evidence>
<dbReference type="GO" id="GO:0005886">
    <property type="term" value="C:plasma membrane"/>
    <property type="evidence" value="ECO:0007669"/>
    <property type="project" value="UniProtKB-SubCell"/>
</dbReference>